<name>A0AA35SCN4_GEOBA</name>
<accession>A0AA35SCN4</accession>
<reference evidence="2" key="1">
    <citation type="submission" date="2023-03" db="EMBL/GenBank/DDBJ databases">
        <authorList>
            <person name="Steffen K."/>
            <person name="Cardenas P."/>
        </authorList>
    </citation>
    <scope>NUCLEOTIDE SEQUENCE</scope>
</reference>
<organism evidence="2 3">
    <name type="scientific">Geodia barretti</name>
    <name type="common">Barrett's horny sponge</name>
    <dbReference type="NCBI Taxonomy" id="519541"/>
    <lineage>
        <taxon>Eukaryota</taxon>
        <taxon>Metazoa</taxon>
        <taxon>Porifera</taxon>
        <taxon>Demospongiae</taxon>
        <taxon>Heteroscleromorpha</taxon>
        <taxon>Tetractinellida</taxon>
        <taxon>Astrophorina</taxon>
        <taxon>Geodiidae</taxon>
        <taxon>Geodia</taxon>
    </lineage>
</organism>
<keyword evidence="1" id="KW-0175">Coiled coil</keyword>
<evidence type="ECO:0000256" key="1">
    <source>
        <dbReference type="SAM" id="Coils"/>
    </source>
</evidence>
<dbReference type="AlphaFoldDB" id="A0AA35SCN4"/>
<feature type="coiled-coil region" evidence="1">
    <location>
        <begin position="21"/>
        <end position="75"/>
    </location>
</feature>
<comment type="caution">
    <text evidence="2">The sequence shown here is derived from an EMBL/GenBank/DDBJ whole genome shotgun (WGS) entry which is preliminary data.</text>
</comment>
<sequence>MLEETFKECAATKKDVEEICANLLSTQYTSLKKEKAEMNEEFLTNMSDVFLEKLKDQLRQNERRCQEDAEECKRIRSGWSKLQAALNSAVCKENQFIAEIQNKQQHIENLQKYCRRTEAERASMAQKIAELEKELLKQQTTQINKRSCMFPEPDIHEDLDIEYGKVVTSFEVLTLVERNFKDSFDAKGFLCDIFMDAYKYCKEFLKEIVCKNIDELFKVQTCETRTDDMEGLSYAFGQLLQYSGIKLELITTQAVSVVKKKVKELAPKLPRFKKATVEPAIETLPLDKFVKLAWKFITQSCPVIVSMPPMLALNEEIHKTSFHHWDEKRREERPLIYAQPVVYRSFHGEVLIKGLVGNF</sequence>
<evidence type="ECO:0000313" key="3">
    <source>
        <dbReference type="Proteomes" id="UP001174909"/>
    </source>
</evidence>
<evidence type="ECO:0000313" key="2">
    <source>
        <dbReference type="EMBL" id="CAI8027645.1"/>
    </source>
</evidence>
<protein>
    <submittedName>
        <fullName evidence="2">Uncharacterized protein</fullName>
    </submittedName>
</protein>
<gene>
    <name evidence="2" type="ORF">GBAR_LOCUS15774</name>
</gene>
<proteinExistence type="predicted"/>
<feature type="coiled-coil region" evidence="1">
    <location>
        <begin position="100"/>
        <end position="141"/>
    </location>
</feature>
<dbReference type="EMBL" id="CASHTH010002293">
    <property type="protein sequence ID" value="CAI8027645.1"/>
    <property type="molecule type" value="Genomic_DNA"/>
</dbReference>
<keyword evidence="3" id="KW-1185">Reference proteome</keyword>
<dbReference type="Proteomes" id="UP001174909">
    <property type="component" value="Unassembled WGS sequence"/>
</dbReference>